<dbReference type="EC" id="2.3.1.-" evidence="2"/>
<dbReference type="GO" id="GO:0016747">
    <property type="term" value="F:acyltransferase activity, transferring groups other than amino-acyl groups"/>
    <property type="evidence" value="ECO:0007669"/>
    <property type="project" value="InterPro"/>
</dbReference>
<dbReference type="Proteomes" id="UP000679220">
    <property type="component" value="Unassembled WGS sequence"/>
</dbReference>
<keyword evidence="3" id="KW-1185">Reference proteome</keyword>
<name>A0A941F7D7_9BACT</name>
<evidence type="ECO:0000259" key="1">
    <source>
        <dbReference type="PROSITE" id="PS51186"/>
    </source>
</evidence>
<keyword evidence="2" id="KW-0012">Acyltransferase</keyword>
<evidence type="ECO:0000313" key="3">
    <source>
        <dbReference type="Proteomes" id="UP000679220"/>
    </source>
</evidence>
<dbReference type="Pfam" id="PF13673">
    <property type="entry name" value="Acetyltransf_10"/>
    <property type="match status" value="1"/>
</dbReference>
<dbReference type="AlphaFoldDB" id="A0A941F7D7"/>
<dbReference type="PROSITE" id="PS51186">
    <property type="entry name" value="GNAT"/>
    <property type="match status" value="1"/>
</dbReference>
<dbReference type="RefSeq" id="WP_212193309.1">
    <property type="nucleotide sequence ID" value="NZ_JAGTAR010000059.1"/>
</dbReference>
<reference evidence="2" key="2">
    <citation type="submission" date="2021-04" db="EMBL/GenBank/DDBJ databases">
        <authorList>
            <person name="Zhang T."/>
            <person name="Zhang Y."/>
            <person name="Lu D."/>
            <person name="Zuo D."/>
            <person name="Du Z."/>
        </authorList>
    </citation>
    <scope>NUCLEOTIDE SEQUENCE</scope>
    <source>
        <strain evidence="2">JR1</strain>
    </source>
</reference>
<keyword evidence="2" id="KW-0808">Transferase</keyword>
<evidence type="ECO:0000313" key="2">
    <source>
        <dbReference type="EMBL" id="MBR8538286.1"/>
    </source>
</evidence>
<gene>
    <name evidence="2" type="ORF">KDU71_22135</name>
</gene>
<dbReference type="InterPro" id="IPR016181">
    <property type="entry name" value="Acyl_CoA_acyltransferase"/>
</dbReference>
<protein>
    <submittedName>
        <fullName evidence="2">GNAT family N-acetyltransferase</fullName>
        <ecNumber evidence="2">2.3.1.-</ecNumber>
    </submittedName>
</protein>
<sequence>MNHRIVEISPEATIAIRHQVMWPDKPVDYVRLPNDEEGKHYGLFVDDEMVSVISLFITDKQAQFRKFATLQSYQGKGYGTLLLKEVIHVARNLSLDKLWCNARMDKAGYYAKFGMKLTDRTFLKGGIEYVIMEKAIN</sequence>
<proteinExistence type="predicted"/>
<dbReference type="EMBL" id="JAGTAR010000059">
    <property type="protein sequence ID" value="MBR8538286.1"/>
    <property type="molecule type" value="Genomic_DNA"/>
</dbReference>
<dbReference type="InterPro" id="IPR000182">
    <property type="entry name" value="GNAT_dom"/>
</dbReference>
<dbReference type="CDD" id="cd04301">
    <property type="entry name" value="NAT_SF"/>
    <property type="match status" value="1"/>
</dbReference>
<organism evidence="2 3">
    <name type="scientific">Carboxylicivirga sediminis</name>
    <dbReference type="NCBI Taxonomy" id="2006564"/>
    <lineage>
        <taxon>Bacteria</taxon>
        <taxon>Pseudomonadati</taxon>
        <taxon>Bacteroidota</taxon>
        <taxon>Bacteroidia</taxon>
        <taxon>Marinilabiliales</taxon>
        <taxon>Marinilabiliaceae</taxon>
        <taxon>Carboxylicivirga</taxon>
    </lineage>
</organism>
<reference evidence="2" key="1">
    <citation type="journal article" date="2018" name="Int. J. Syst. Evol. Microbiol.">
        <title>Carboxylicivirga sediminis sp. nov., isolated from coastal sediment.</title>
        <authorList>
            <person name="Wang F.Q."/>
            <person name="Ren L.H."/>
            <person name="Zou R.J."/>
            <person name="Sun Y.Z."/>
            <person name="Liu X.J."/>
            <person name="Jiang F."/>
            <person name="Liu L.J."/>
        </authorList>
    </citation>
    <scope>NUCLEOTIDE SEQUENCE</scope>
    <source>
        <strain evidence="2">JR1</strain>
    </source>
</reference>
<comment type="caution">
    <text evidence="2">The sequence shown here is derived from an EMBL/GenBank/DDBJ whole genome shotgun (WGS) entry which is preliminary data.</text>
</comment>
<dbReference type="Gene3D" id="3.40.630.30">
    <property type="match status" value="1"/>
</dbReference>
<accession>A0A941F7D7</accession>
<dbReference type="SUPFAM" id="SSF55729">
    <property type="entry name" value="Acyl-CoA N-acyltransferases (Nat)"/>
    <property type="match status" value="1"/>
</dbReference>
<feature type="domain" description="N-acetyltransferase" evidence="1">
    <location>
        <begin position="1"/>
        <end position="137"/>
    </location>
</feature>